<dbReference type="EMBL" id="PGGW01000049">
    <property type="protein sequence ID" value="PJE97164.1"/>
    <property type="molecule type" value="Genomic_DNA"/>
</dbReference>
<evidence type="ECO:0000313" key="1">
    <source>
        <dbReference type="EMBL" id="PJE97164.1"/>
    </source>
</evidence>
<protein>
    <submittedName>
        <fullName evidence="1">Uncharacterized protein</fullName>
    </submittedName>
</protein>
<comment type="caution">
    <text evidence="1">The sequence shown here is derived from an EMBL/GenBank/DDBJ whole genome shotgun (WGS) entry which is preliminary data.</text>
</comment>
<keyword evidence="2" id="KW-1185">Reference proteome</keyword>
<organism evidence="1 2">
    <name type="scientific">Streptomyces carminius</name>
    <dbReference type="NCBI Taxonomy" id="2665496"/>
    <lineage>
        <taxon>Bacteria</taxon>
        <taxon>Bacillati</taxon>
        <taxon>Actinomycetota</taxon>
        <taxon>Actinomycetes</taxon>
        <taxon>Kitasatosporales</taxon>
        <taxon>Streptomycetaceae</taxon>
        <taxon>Streptomyces</taxon>
    </lineage>
</organism>
<proteinExistence type="predicted"/>
<dbReference type="AlphaFoldDB" id="A0A2M8LZ10"/>
<dbReference type="Proteomes" id="UP000230407">
    <property type="component" value="Unassembled WGS sequence"/>
</dbReference>
<name>A0A2M8LZ10_9ACTN</name>
<gene>
    <name evidence="1" type="ORF">CUT44_14390</name>
</gene>
<sequence length="195" mass="22034">MTTTGHPPAARVDLTKSPAVYLVIVDDRDAYTNWAEHRREDRLPQRRVVHVERQADHPAERQLQWDELTGSCLDAGESLSVLTYTAVSHAHAAYLARREYALFNAAARMGEVIDTHLEHGGRGWVAIRTADGGSDGELYADYTDAWAAQERPERCTYLPISPLTPWTPRMCEEYLEFMTHLRHGCMAYGAPACHR</sequence>
<accession>A0A2M8LZ10</accession>
<evidence type="ECO:0000313" key="2">
    <source>
        <dbReference type="Proteomes" id="UP000230407"/>
    </source>
</evidence>
<dbReference type="RefSeq" id="WP_100202366.1">
    <property type="nucleotide sequence ID" value="NZ_PGGW01000049.1"/>
</dbReference>
<reference evidence="1 2" key="1">
    <citation type="submission" date="2017-11" db="EMBL/GenBank/DDBJ databases">
        <title>Streptomyces carmine sp. nov., a novel actinomycete isolated from Sophora alopecuroides in Xinjiang, China.</title>
        <authorList>
            <person name="Wang Y."/>
            <person name="Luo X."/>
            <person name="Wan C."/>
            <person name="Zhang L."/>
        </authorList>
    </citation>
    <scope>NUCLEOTIDE SEQUENCE [LARGE SCALE GENOMIC DNA]</scope>
    <source>
        <strain evidence="1 2">TRM SA0054</strain>
    </source>
</reference>